<gene>
    <name evidence="7" type="ORF">LAZ67_11002318</name>
</gene>
<dbReference type="Gene3D" id="3.40.640.10">
    <property type="entry name" value="Type I PLP-dependent aspartate aminotransferase-like (Major domain)"/>
    <property type="match status" value="1"/>
</dbReference>
<keyword evidence="2" id="KW-0210">Decarboxylase</keyword>
<feature type="region of interest" description="Disordered" evidence="6">
    <location>
        <begin position="33"/>
        <end position="52"/>
    </location>
</feature>
<dbReference type="PANTHER" id="PTHR11999">
    <property type="entry name" value="GROUP II PYRIDOXAL-5-PHOSPHATE DECARBOXYLASE"/>
    <property type="match status" value="1"/>
</dbReference>
<dbReference type="EMBL" id="CP092873">
    <property type="protein sequence ID" value="UYV74172.1"/>
    <property type="molecule type" value="Genomic_DNA"/>
</dbReference>
<evidence type="ECO:0000313" key="8">
    <source>
        <dbReference type="Proteomes" id="UP001235939"/>
    </source>
</evidence>
<evidence type="ECO:0000256" key="2">
    <source>
        <dbReference type="ARBA" id="ARBA00022793"/>
    </source>
</evidence>
<dbReference type="Pfam" id="PF00282">
    <property type="entry name" value="Pyridoxal_deC"/>
    <property type="match status" value="1"/>
</dbReference>
<dbReference type="InterPro" id="IPR015424">
    <property type="entry name" value="PyrdxlP-dep_Trfase"/>
</dbReference>
<comment type="similarity">
    <text evidence="5">Belongs to the group II decarboxylase family.</text>
</comment>
<organism evidence="7 8">
    <name type="scientific">Cordylochernes scorpioides</name>
    <dbReference type="NCBI Taxonomy" id="51811"/>
    <lineage>
        <taxon>Eukaryota</taxon>
        <taxon>Metazoa</taxon>
        <taxon>Ecdysozoa</taxon>
        <taxon>Arthropoda</taxon>
        <taxon>Chelicerata</taxon>
        <taxon>Arachnida</taxon>
        <taxon>Pseudoscorpiones</taxon>
        <taxon>Cheliferoidea</taxon>
        <taxon>Chernetidae</taxon>
        <taxon>Cordylochernes</taxon>
    </lineage>
</organism>
<comment type="cofactor">
    <cofactor evidence="1 5">
        <name>pyridoxal 5'-phosphate</name>
        <dbReference type="ChEBI" id="CHEBI:597326"/>
    </cofactor>
</comment>
<dbReference type="Proteomes" id="UP001235939">
    <property type="component" value="Chromosome 11"/>
</dbReference>
<dbReference type="PANTHER" id="PTHR11999:SF70">
    <property type="entry name" value="MIP05841P"/>
    <property type="match status" value="1"/>
</dbReference>
<evidence type="ECO:0000256" key="5">
    <source>
        <dbReference type="RuleBase" id="RU000382"/>
    </source>
</evidence>
<protein>
    <submittedName>
        <fullName evidence="7">Tdc2</fullName>
    </submittedName>
</protein>
<dbReference type="InterPro" id="IPR002129">
    <property type="entry name" value="PyrdxlP-dep_de-COase"/>
</dbReference>
<name>A0ABY6KZ55_9ARAC</name>
<evidence type="ECO:0000256" key="6">
    <source>
        <dbReference type="SAM" id="MobiDB-lite"/>
    </source>
</evidence>
<evidence type="ECO:0000313" key="7">
    <source>
        <dbReference type="EMBL" id="UYV74172.1"/>
    </source>
</evidence>
<accession>A0ABY6KZ55</accession>
<reference evidence="7 8" key="1">
    <citation type="submission" date="2022-01" db="EMBL/GenBank/DDBJ databases">
        <title>A chromosomal length assembly of Cordylochernes scorpioides.</title>
        <authorList>
            <person name="Zeh D."/>
            <person name="Zeh J."/>
        </authorList>
    </citation>
    <scope>NUCLEOTIDE SEQUENCE [LARGE SCALE GENOMIC DNA]</scope>
    <source>
        <strain evidence="7">IN4F17</strain>
        <tissue evidence="7">Whole Body</tissue>
    </source>
</reference>
<dbReference type="InterPro" id="IPR010977">
    <property type="entry name" value="Aromatic_deC"/>
</dbReference>
<dbReference type="PRINTS" id="PR00800">
    <property type="entry name" value="YHDCRBOXLASE"/>
</dbReference>
<dbReference type="SUPFAM" id="SSF53383">
    <property type="entry name" value="PLP-dependent transferases"/>
    <property type="match status" value="1"/>
</dbReference>
<dbReference type="Gene3D" id="1.20.1340.10">
    <property type="entry name" value="dopa decarboxylase, N-terminal domain"/>
    <property type="match status" value="1"/>
</dbReference>
<dbReference type="InterPro" id="IPR015421">
    <property type="entry name" value="PyrdxlP-dep_Trfase_major"/>
</dbReference>
<keyword evidence="4 5" id="KW-0456">Lyase</keyword>
<proteinExistence type="inferred from homology"/>
<keyword evidence="8" id="KW-1185">Reference proteome</keyword>
<sequence length="305" mass="33671">MDADEFRQYGREAVEYVADYVTNLDQRPVMPKDKPGVLRSQLPQSPPAEPHAWPTIFRDFNDTIMPQVAHWQSPHFHAYFPSGASFPSLLGGLIGDAISSIGFSWQSSPAGTELEIVVMNWLGKMIGLPKEFLMQDEQSEGGGVIQGSASECVLLALLAARHEALNHLAQCHPGASRGENLNRLVAYCSEQTHSCMEKAALIGLVKLRKLDTDCRCRLRGNVLAKAVECCATLGTTGSCAYDPLRELGPVCRREGLWLHVDAAYAGCSFICPELRRPFRGVEYADSFNTNCNKFLLVNFDCSAMW</sequence>
<evidence type="ECO:0000256" key="1">
    <source>
        <dbReference type="ARBA" id="ARBA00001933"/>
    </source>
</evidence>
<evidence type="ECO:0000256" key="3">
    <source>
        <dbReference type="ARBA" id="ARBA00022898"/>
    </source>
</evidence>
<keyword evidence="3 5" id="KW-0663">Pyridoxal phosphate</keyword>
<evidence type="ECO:0000256" key="4">
    <source>
        <dbReference type="ARBA" id="ARBA00023239"/>
    </source>
</evidence>